<feature type="transmembrane region" description="Helical" evidence="5">
    <location>
        <begin position="12"/>
        <end position="34"/>
    </location>
</feature>
<organism evidence="7 8">
    <name type="scientific">Botryosphaeria dothidea</name>
    <dbReference type="NCBI Taxonomy" id="55169"/>
    <lineage>
        <taxon>Eukaryota</taxon>
        <taxon>Fungi</taxon>
        <taxon>Dikarya</taxon>
        <taxon>Ascomycota</taxon>
        <taxon>Pezizomycotina</taxon>
        <taxon>Dothideomycetes</taxon>
        <taxon>Dothideomycetes incertae sedis</taxon>
        <taxon>Botryosphaeriales</taxon>
        <taxon>Botryosphaeriaceae</taxon>
        <taxon>Botryosphaeria</taxon>
    </lineage>
</organism>
<comment type="caution">
    <text evidence="7">The sequence shown here is derived from an EMBL/GenBank/DDBJ whole genome shotgun (WGS) entry which is preliminary data.</text>
</comment>
<dbReference type="InterPro" id="IPR053009">
    <property type="entry name" value="Xanthocillin_Biosynth-Assoc"/>
</dbReference>
<dbReference type="PANTHER" id="PTHR23241:SF102">
    <property type="entry name" value="LD23009P"/>
    <property type="match status" value="1"/>
</dbReference>
<gene>
    <name evidence="7" type="ORF">GTA08_BOTSDO04860</name>
</gene>
<evidence type="ECO:0000256" key="5">
    <source>
        <dbReference type="SAM" id="Phobius"/>
    </source>
</evidence>
<dbReference type="InterPro" id="IPR025423">
    <property type="entry name" value="TMEM205-like"/>
</dbReference>
<evidence type="ECO:0000313" key="8">
    <source>
        <dbReference type="Proteomes" id="UP000572817"/>
    </source>
</evidence>
<evidence type="ECO:0000256" key="4">
    <source>
        <dbReference type="ARBA" id="ARBA00023136"/>
    </source>
</evidence>
<reference evidence="7" key="1">
    <citation type="submission" date="2020-04" db="EMBL/GenBank/DDBJ databases">
        <title>Genome Assembly and Annotation of Botryosphaeria dothidea sdau 11-99, a Latent Pathogen of Apple Fruit Ring Rot in China.</title>
        <authorList>
            <person name="Yu C."/>
            <person name="Diao Y."/>
            <person name="Lu Q."/>
            <person name="Zhao J."/>
            <person name="Cui S."/>
            <person name="Peng C."/>
            <person name="He B."/>
            <person name="Liu H."/>
        </authorList>
    </citation>
    <scope>NUCLEOTIDE SEQUENCE [LARGE SCALE GENOMIC DNA]</scope>
    <source>
        <strain evidence="7">Sdau11-99</strain>
    </source>
</reference>
<sequence>MSLLPACHLLAYGTLLGTTVYQSFVMTKVCYTALPMSSFTTLQRKVFPVYFRLQSILLIVTALTYPPTSLLALYKAPVDAGLLAFASATALANLAKYGPATSTAMVERIHQETRDGKKFNDPSGPSEEMHLRNRAFSRNHAMSIHLNLLSVGATVAYGFRLASRLRF</sequence>
<comment type="subcellular location">
    <subcellularLocation>
        <location evidence="1">Membrane</location>
    </subcellularLocation>
</comment>
<keyword evidence="2 5" id="KW-0812">Transmembrane</keyword>
<keyword evidence="8" id="KW-1185">Reference proteome</keyword>
<evidence type="ECO:0000313" key="7">
    <source>
        <dbReference type="EMBL" id="KAF4307269.1"/>
    </source>
</evidence>
<dbReference type="Proteomes" id="UP000572817">
    <property type="component" value="Unassembled WGS sequence"/>
</dbReference>
<evidence type="ECO:0000256" key="3">
    <source>
        <dbReference type="ARBA" id="ARBA00022989"/>
    </source>
</evidence>
<evidence type="ECO:0000256" key="1">
    <source>
        <dbReference type="ARBA" id="ARBA00004370"/>
    </source>
</evidence>
<dbReference type="EMBL" id="WWBZ02000033">
    <property type="protein sequence ID" value="KAF4307269.1"/>
    <property type="molecule type" value="Genomic_DNA"/>
</dbReference>
<dbReference type="PANTHER" id="PTHR23241">
    <property type="entry name" value="LATE EMBRYOGENESIS ABUNDANT PLANTS LEA-RELATED"/>
    <property type="match status" value="1"/>
</dbReference>
<feature type="domain" description="TMEM205-like" evidence="6">
    <location>
        <begin position="10"/>
        <end position="109"/>
    </location>
</feature>
<evidence type="ECO:0000256" key="2">
    <source>
        <dbReference type="ARBA" id="ARBA00022692"/>
    </source>
</evidence>
<protein>
    <recommendedName>
        <fullName evidence="6">TMEM205-like domain-containing protein</fullName>
    </recommendedName>
</protein>
<dbReference type="AlphaFoldDB" id="A0A8H4N1E9"/>
<keyword evidence="3 5" id="KW-1133">Transmembrane helix</keyword>
<dbReference type="Pfam" id="PF13664">
    <property type="entry name" value="DUF4149"/>
    <property type="match status" value="1"/>
</dbReference>
<keyword evidence="4 5" id="KW-0472">Membrane</keyword>
<proteinExistence type="predicted"/>
<feature type="transmembrane region" description="Helical" evidence="5">
    <location>
        <begin position="144"/>
        <end position="162"/>
    </location>
</feature>
<accession>A0A8H4N1E9</accession>
<evidence type="ECO:0000259" key="6">
    <source>
        <dbReference type="Pfam" id="PF13664"/>
    </source>
</evidence>
<name>A0A8H4N1E9_9PEZI</name>
<dbReference type="OrthoDB" id="1641132at2759"/>
<dbReference type="GO" id="GO:0016020">
    <property type="term" value="C:membrane"/>
    <property type="evidence" value="ECO:0007669"/>
    <property type="project" value="UniProtKB-SubCell"/>
</dbReference>